<dbReference type="EMBL" id="JAEPRB010000284">
    <property type="protein sequence ID" value="KAG2217628.1"/>
    <property type="molecule type" value="Genomic_DNA"/>
</dbReference>
<dbReference type="GO" id="GO:0060963">
    <property type="term" value="P:positive regulation of ribosomal protein gene transcription by RNA polymerase II"/>
    <property type="evidence" value="ECO:0007669"/>
    <property type="project" value="TreeGrafter"/>
</dbReference>
<feature type="domain" description="Ndc10" evidence="2">
    <location>
        <begin position="284"/>
        <end position="576"/>
    </location>
</feature>
<organism evidence="3 4">
    <name type="scientific">Circinella minor</name>
    <dbReference type="NCBI Taxonomy" id="1195481"/>
    <lineage>
        <taxon>Eukaryota</taxon>
        <taxon>Fungi</taxon>
        <taxon>Fungi incertae sedis</taxon>
        <taxon>Mucoromycota</taxon>
        <taxon>Mucoromycotina</taxon>
        <taxon>Mucoromycetes</taxon>
        <taxon>Mucorales</taxon>
        <taxon>Lichtheimiaceae</taxon>
        <taxon>Circinella</taxon>
    </lineage>
</organism>
<comment type="caution">
    <text evidence="3">The sequence shown here is derived from an EMBL/GenBank/DDBJ whole genome shotgun (WGS) entry which is preliminary data.</text>
</comment>
<feature type="compositionally biased region" description="Pro residues" evidence="1">
    <location>
        <begin position="133"/>
        <end position="143"/>
    </location>
</feature>
<dbReference type="InterPro" id="IPR052146">
    <property type="entry name" value="HOT1"/>
</dbReference>
<dbReference type="PANTHER" id="PTHR37784">
    <property type="entry name" value="PROTEIN MSN1"/>
    <property type="match status" value="1"/>
</dbReference>
<gene>
    <name evidence="3" type="ORF">INT45_008081</name>
</gene>
<feature type="region of interest" description="Disordered" evidence="1">
    <location>
        <begin position="1"/>
        <end position="28"/>
    </location>
</feature>
<dbReference type="Pfam" id="PF16787">
    <property type="entry name" value="NDC10_II"/>
    <property type="match status" value="1"/>
</dbReference>
<dbReference type="InterPro" id="IPR011010">
    <property type="entry name" value="DNA_brk_join_enz"/>
</dbReference>
<accession>A0A8H7VID7</accession>
<feature type="non-terminal residue" evidence="3">
    <location>
        <position position="581"/>
    </location>
</feature>
<dbReference type="GO" id="GO:0000981">
    <property type="term" value="F:DNA-binding transcription factor activity, RNA polymerase II-specific"/>
    <property type="evidence" value="ECO:0007669"/>
    <property type="project" value="TreeGrafter"/>
</dbReference>
<feature type="region of interest" description="Disordered" evidence="1">
    <location>
        <begin position="122"/>
        <end position="151"/>
    </location>
</feature>
<dbReference type="GO" id="GO:0000978">
    <property type="term" value="F:RNA polymerase II cis-regulatory region sequence-specific DNA binding"/>
    <property type="evidence" value="ECO:0007669"/>
    <property type="project" value="TreeGrafter"/>
</dbReference>
<evidence type="ECO:0000256" key="1">
    <source>
        <dbReference type="SAM" id="MobiDB-lite"/>
    </source>
</evidence>
<name>A0A8H7VID7_9FUNG</name>
<sequence>MNSGRSAAASFSQGYRGSDGASSSSSVPLPSLPLPSHLPNFPHVQYFNRTVTYAHAAAAAAQQTFQLAQESRPKNTKRTYIPKQEEFLDWCRRRCPADHTQLLIDDAKLHLFLVEEVVLRDRRRPGKKRKEPPTPTPTRPPPSSSAAAPAPAPATIVVPPIATIVPPPSSTAAPATITSIPPPDSSEESVAADADVAAEAVLSVANGKVGLATVLAYTSAIVDLHKQQMHADGNFHRQHPRGPYVQALLDRLRQEDATRKRDQMEDRGAGTVADGYSTTAEMKNVVDYYFGKNTQEGLRNCSAFLLQHFGLLRGESIRMMEFADLQSMLLEREGVTECYALVMVLLQGKTNQEGRVEFAACIRNRNVEICPQIALSFYLFHRWHIQGEPFPSLNQNKDWYRLKLIKSADPTVELSYSQHLDAVSSAFKEIGLHSKAKTHAMRGSGARMTEQLGTSESSIQRLCRWNSNALSKKYLTNVPREALRTLAGFTAETGQFYLSRAVVMPPPELCQKVFPWVDVWRQRLDNGDVEQSSLAADGFLKLLEQLRIVLLQDSVLMRERFPYHCLWQDALFQDELYLDFE</sequence>
<feature type="compositionally biased region" description="Low complexity" evidence="1">
    <location>
        <begin position="168"/>
        <end position="179"/>
    </location>
</feature>
<feature type="compositionally biased region" description="Polar residues" evidence="1">
    <location>
        <begin position="1"/>
        <end position="15"/>
    </location>
</feature>
<evidence type="ECO:0000259" key="2">
    <source>
        <dbReference type="Pfam" id="PF16787"/>
    </source>
</evidence>
<keyword evidence="4" id="KW-1185">Reference proteome</keyword>
<dbReference type="Proteomes" id="UP000646827">
    <property type="component" value="Unassembled WGS sequence"/>
</dbReference>
<dbReference type="OrthoDB" id="2204095at2759"/>
<feature type="region of interest" description="Disordered" evidence="1">
    <location>
        <begin position="168"/>
        <end position="188"/>
    </location>
</feature>
<dbReference type="InterPro" id="IPR038279">
    <property type="entry name" value="Ndc10_dom2_sf"/>
</dbReference>
<dbReference type="InterPro" id="IPR031872">
    <property type="entry name" value="NDC10_II"/>
</dbReference>
<dbReference type="AlphaFoldDB" id="A0A8H7VID7"/>
<evidence type="ECO:0000313" key="3">
    <source>
        <dbReference type="EMBL" id="KAG2217628.1"/>
    </source>
</evidence>
<protein>
    <recommendedName>
        <fullName evidence="2">Ndc10 domain-containing protein</fullName>
    </recommendedName>
</protein>
<dbReference type="SUPFAM" id="SSF56349">
    <property type="entry name" value="DNA breaking-rejoining enzymes"/>
    <property type="match status" value="1"/>
</dbReference>
<dbReference type="Gene3D" id="1.10.443.20">
    <property type="entry name" value="Centromere DNA-binding protein complex CBF3 subunit, domain 2"/>
    <property type="match status" value="1"/>
</dbReference>
<proteinExistence type="predicted"/>
<reference evidence="3 4" key="1">
    <citation type="submission" date="2020-12" db="EMBL/GenBank/DDBJ databases">
        <title>Metabolic potential, ecology and presence of endohyphal bacteria is reflected in genomic diversity of Mucoromycotina.</title>
        <authorList>
            <person name="Muszewska A."/>
            <person name="Okrasinska A."/>
            <person name="Steczkiewicz K."/>
            <person name="Drgas O."/>
            <person name="Orlowska M."/>
            <person name="Perlinska-Lenart U."/>
            <person name="Aleksandrzak-Piekarczyk T."/>
            <person name="Szatraj K."/>
            <person name="Zielenkiewicz U."/>
            <person name="Pilsyk S."/>
            <person name="Malc E."/>
            <person name="Mieczkowski P."/>
            <person name="Kruszewska J.S."/>
            <person name="Biernat P."/>
            <person name="Pawlowska J."/>
        </authorList>
    </citation>
    <scope>NUCLEOTIDE SEQUENCE [LARGE SCALE GENOMIC DNA]</scope>
    <source>
        <strain evidence="3 4">CBS 142.35</strain>
    </source>
</reference>
<evidence type="ECO:0000313" key="4">
    <source>
        <dbReference type="Proteomes" id="UP000646827"/>
    </source>
</evidence>
<dbReference type="PANTHER" id="PTHR37784:SF2">
    <property type="entry name" value="HIGH-OSMOLARITY-INDUCED TRANSCRIPTION PROTEIN 1"/>
    <property type="match status" value="1"/>
</dbReference>